<dbReference type="EMBL" id="BPRE01000005">
    <property type="protein sequence ID" value="GJE75278.1"/>
    <property type="molecule type" value="Genomic_DNA"/>
</dbReference>
<evidence type="ECO:0000256" key="1">
    <source>
        <dbReference type="SAM" id="MobiDB-lite"/>
    </source>
</evidence>
<sequence>MLPVRRCLHTIDQAVAAADSTLSERIHDALTELEAAYARPSERVVALEAVLHAIERGPSASNVPLIRLLRVAVDRRQSVLARRTDTRPDPASRASAAEAPPPQA</sequence>
<reference evidence="2" key="2">
    <citation type="submission" date="2021-08" db="EMBL/GenBank/DDBJ databases">
        <authorList>
            <person name="Tani A."/>
            <person name="Ola A."/>
            <person name="Ogura Y."/>
            <person name="Katsura K."/>
            <person name="Hayashi T."/>
        </authorList>
    </citation>
    <scope>NUCLEOTIDE SEQUENCE</scope>
    <source>
        <strain evidence="2">DSM 14458</strain>
    </source>
</reference>
<feature type="compositionally biased region" description="Basic and acidic residues" evidence="1">
    <location>
        <begin position="79"/>
        <end position="90"/>
    </location>
</feature>
<dbReference type="RefSeq" id="WP_308447734.1">
    <property type="nucleotide sequence ID" value="NZ_BPRE01000005.1"/>
</dbReference>
<evidence type="ECO:0000313" key="3">
    <source>
        <dbReference type="Proteomes" id="UP001055093"/>
    </source>
</evidence>
<dbReference type="Proteomes" id="UP001055093">
    <property type="component" value="Unassembled WGS sequence"/>
</dbReference>
<evidence type="ECO:0000313" key="2">
    <source>
        <dbReference type="EMBL" id="GJE75278.1"/>
    </source>
</evidence>
<reference evidence="2" key="1">
    <citation type="journal article" date="2021" name="Front. Microbiol.">
        <title>Comprehensive Comparative Genomics and Phenotyping of Methylobacterium Species.</title>
        <authorList>
            <person name="Alessa O."/>
            <person name="Ogura Y."/>
            <person name="Fujitani Y."/>
            <person name="Takami H."/>
            <person name="Hayashi T."/>
            <person name="Sahin N."/>
            <person name="Tani A."/>
        </authorList>
    </citation>
    <scope>NUCLEOTIDE SEQUENCE</scope>
    <source>
        <strain evidence="2">DSM 14458</strain>
    </source>
</reference>
<protein>
    <submittedName>
        <fullName evidence="2">Uncharacterized protein</fullName>
    </submittedName>
</protein>
<feature type="region of interest" description="Disordered" evidence="1">
    <location>
        <begin position="79"/>
        <end position="104"/>
    </location>
</feature>
<accession>A0ABQ4UV40</accession>
<comment type="caution">
    <text evidence="2">The sequence shown here is derived from an EMBL/GenBank/DDBJ whole genome shotgun (WGS) entry which is preliminary data.</text>
</comment>
<gene>
    <name evidence="2" type="ORF">BGCPKDLD_1861</name>
</gene>
<name>A0ABQ4UV40_9HYPH</name>
<keyword evidence="3" id="KW-1185">Reference proteome</keyword>
<organism evidence="2 3">
    <name type="scientific">Methylorubrum suomiense</name>
    <dbReference type="NCBI Taxonomy" id="144191"/>
    <lineage>
        <taxon>Bacteria</taxon>
        <taxon>Pseudomonadati</taxon>
        <taxon>Pseudomonadota</taxon>
        <taxon>Alphaproteobacteria</taxon>
        <taxon>Hyphomicrobiales</taxon>
        <taxon>Methylobacteriaceae</taxon>
        <taxon>Methylorubrum</taxon>
    </lineage>
</organism>
<proteinExistence type="predicted"/>